<accession>A0ABS4XGE8</accession>
<organism evidence="1 2">
    <name type="scientific">Paeniglutamicibacter kerguelensis</name>
    <dbReference type="NCBI Taxonomy" id="254788"/>
    <lineage>
        <taxon>Bacteria</taxon>
        <taxon>Bacillati</taxon>
        <taxon>Actinomycetota</taxon>
        <taxon>Actinomycetes</taxon>
        <taxon>Micrococcales</taxon>
        <taxon>Micrococcaceae</taxon>
        <taxon>Paeniglutamicibacter</taxon>
    </lineage>
</organism>
<name>A0ABS4XGE8_9MICC</name>
<proteinExistence type="predicted"/>
<dbReference type="Proteomes" id="UP001296993">
    <property type="component" value="Unassembled WGS sequence"/>
</dbReference>
<comment type="caution">
    <text evidence="1">The sequence shown here is derived from an EMBL/GenBank/DDBJ whole genome shotgun (WGS) entry which is preliminary data.</text>
</comment>
<gene>
    <name evidence="1" type="ORF">JOF47_003041</name>
</gene>
<sequence>MAGTFTLGVALHDGLAADCAREAQAGDTTEATVQGSTFELPEPASRRVWMWATPRPSRPSTRCSTPWMIPPSRYGATGFHPSILPNPVAGD</sequence>
<protein>
    <submittedName>
        <fullName evidence="1">Uncharacterized protein</fullName>
    </submittedName>
</protein>
<evidence type="ECO:0000313" key="2">
    <source>
        <dbReference type="Proteomes" id="UP001296993"/>
    </source>
</evidence>
<dbReference type="EMBL" id="JAGIOF010000001">
    <property type="protein sequence ID" value="MBP2387530.1"/>
    <property type="molecule type" value="Genomic_DNA"/>
</dbReference>
<keyword evidence="2" id="KW-1185">Reference proteome</keyword>
<reference evidence="1 2" key="1">
    <citation type="submission" date="2021-03" db="EMBL/GenBank/DDBJ databases">
        <title>Sequencing the genomes of 1000 actinobacteria strains.</title>
        <authorList>
            <person name="Klenk H.-P."/>
        </authorList>
    </citation>
    <scope>NUCLEOTIDE SEQUENCE [LARGE SCALE GENOMIC DNA]</scope>
    <source>
        <strain evidence="1 2">DSM 15797</strain>
    </source>
</reference>
<evidence type="ECO:0000313" key="1">
    <source>
        <dbReference type="EMBL" id="MBP2387530.1"/>
    </source>
</evidence>
<dbReference type="RefSeq" id="WP_209999848.1">
    <property type="nucleotide sequence ID" value="NZ_BAAAJY010000011.1"/>
</dbReference>